<reference evidence="2 3" key="1">
    <citation type="journal article" date="2024" name="Science">
        <title>Giant polyketide synthase enzymes in the biosynthesis of giant marine polyether toxins.</title>
        <authorList>
            <person name="Fallon T.R."/>
            <person name="Shende V.V."/>
            <person name="Wierzbicki I.H."/>
            <person name="Pendleton A.L."/>
            <person name="Watervoot N.F."/>
            <person name="Auber R.P."/>
            <person name="Gonzalez D.J."/>
            <person name="Wisecaver J.H."/>
            <person name="Moore B.S."/>
        </authorList>
    </citation>
    <scope>NUCLEOTIDE SEQUENCE [LARGE SCALE GENOMIC DNA]</scope>
    <source>
        <strain evidence="2 3">12B1</strain>
    </source>
</reference>
<dbReference type="AlphaFoldDB" id="A0AB34KBT7"/>
<evidence type="ECO:0000256" key="1">
    <source>
        <dbReference type="ARBA" id="ARBA00009846"/>
    </source>
</evidence>
<evidence type="ECO:0000313" key="2">
    <source>
        <dbReference type="EMBL" id="KAL1529989.1"/>
    </source>
</evidence>
<evidence type="ECO:0000313" key="3">
    <source>
        <dbReference type="Proteomes" id="UP001515480"/>
    </source>
</evidence>
<comment type="similarity">
    <text evidence="1">Belongs to the ycf20 family.</text>
</comment>
<dbReference type="Pfam" id="PF04483">
    <property type="entry name" value="DUF565"/>
    <property type="match status" value="1"/>
</dbReference>
<dbReference type="PANTHER" id="PTHR33787">
    <property type="match status" value="1"/>
</dbReference>
<proteinExistence type="inferred from homology"/>
<organism evidence="2 3">
    <name type="scientific">Prymnesium parvum</name>
    <name type="common">Toxic golden alga</name>
    <dbReference type="NCBI Taxonomy" id="97485"/>
    <lineage>
        <taxon>Eukaryota</taxon>
        <taxon>Haptista</taxon>
        <taxon>Haptophyta</taxon>
        <taxon>Prymnesiophyceae</taxon>
        <taxon>Prymnesiales</taxon>
        <taxon>Prymnesiaceae</taxon>
        <taxon>Prymnesium</taxon>
    </lineage>
</organism>
<name>A0AB34KBT7_PRYPA</name>
<dbReference type="Proteomes" id="UP001515480">
    <property type="component" value="Unassembled WGS sequence"/>
</dbReference>
<keyword evidence="3" id="KW-1185">Reference proteome</keyword>
<accession>A0AB34KBT7</accession>
<comment type="caution">
    <text evidence="2">The sequence shown here is derived from an EMBL/GenBank/DDBJ whole genome shotgun (WGS) entry which is preliminary data.</text>
</comment>
<dbReference type="EMBL" id="JBGBPQ010000001">
    <property type="protein sequence ID" value="KAL1529989.1"/>
    <property type="molecule type" value="Genomic_DNA"/>
</dbReference>
<protein>
    <submittedName>
        <fullName evidence="2">Uncharacterized protein</fullName>
    </submittedName>
</protein>
<sequence length="214" mass="23747">MLLLHLSAAPRGAAWRGMPSPLPPLRPSPPRSPVLRAALPADDEYLSDLEDDLQRLAAPRSLFDFGGRRNSIAGQLQRREAEQKRARQRLALRQQLPSRARPPLTRESTQLRNLPATLRSIYTHYLTSPGQPFLLGSLAILIGFYLAGSLSTIFGAKGFWEPVIALGPLLVSERVTREYYTRSSAERSQTLKLFNAMKNGFYLGVVIDALKLAG</sequence>
<gene>
    <name evidence="2" type="ORF">AB1Y20_000915</name>
</gene>
<dbReference type="InterPro" id="IPR007572">
    <property type="entry name" value="Uncharacterised_Ycf20"/>
</dbReference>
<dbReference type="PANTHER" id="PTHR33787:SF5">
    <property type="entry name" value="YCF20-LIKE PROTEIN"/>
    <property type="match status" value="1"/>
</dbReference>